<sequence>MQQKTDFLPTRENRRMQHKRISSLPRNVGCSRKQISPFNGWKSQDAAEKPISSLPAKIAGWQKTDFLPTRENRRMQHKTDFLLPAEIAGCSRKQISPYLRGNVDAAEK</sequence>
<dbReference type="EMBL" id="BGPR01061875">
    <property type="protein sequence ID" value="GBO37448.1"/>
    <property type="molecule type" value="Genomic_DNA"/>
</dbReference>
<evidence type="ECO:0000256" key="1">
    <source>
        <dbReference type="SAM" id="MobiDB-lite"/>
    </source>
</evidence>
<name>A0A4Y2WL85_ARAVE</name>
<evidence type="ECO:0000313" key="2">
    <source>
        <dbReference type="EMBL" id="GBO37448.1"/>
    </source>
</evidence>
<feature type="region of interest" description="Disordered" evidence="1">
    <location>
        <begin position="1"/>
        <end position="29"/>
    </location>
</feature>
<keyword evidence="3" id="KW-1185">Reference proteome</keyword>
<protein>
    <submittedName>
        <fullName evidence="2">Uncharacterized protein</fullName>
    </submittedName>
</protein>
<dbReference type="Proteomes" id="UP000499080">
    <property type="component" value="Unassembled WGS sequence"/>
</dbReference>
<reference evidence="2 3" key="1">
    <citation type="journal article" date="2019" name="Sci. Rep.">
        <title>Orb-weaving spider Araneus ventricosus genome elucidates the spidroin gene catalogue.</title>
        <authorList>
            <person name="Kono N."/>
            <person name="Nakamura H."/>
            <person name="Ohtoshi R."/>
            <person name="Moran D.A.P."/>
            <person name="Shinohara A."/>
            <person name="Yoshida Y."/>
            <person name="Fujiwara M."/>
            <person name="Mori M."/>
            <person name="Tomita M."/>
            <person name="Arakawa K."/>
        </authorList>
    </citation>
    <scope>NUCLEOTIDE SEQUENCE [LARGE SCALE GENOMIC DNA]</scope>
</reference>
<comment type="caution">
    <text evidence="2">The sequence shown here is derived from an EMBL/GenBank/DDBJ whole genome shotgun (WGS) entry which is preliminary data.</text>
</comment>
<gene>
    <name evidence="2" type="ORF">AVEN_139212_1</name>
</gene>
<dbReference type="AlphaFoldDB" id="A0A4Y2WL85"/>
<proteinExistence type="predicted"/>
<evidence type="ECO:0000313" key="3">
    <source>
        <dbReference type="Proteomes" id="UP000499080"/>
    </source>
</evidence>
<organism evidence="2 3">
    <name type="scientific">Araneus ventricosus</name>
    <name type="common">Orbweaver spider</name>
    <name type="synonym">Epeira ventricosa</name>
    <dbReference type="NCBI Taxonomy" id="182803"/>
    <lineage>
        <taxon>Eukaryota</taxon>
        <taxon>Metazoa</taxon>
        <taxon>Ecdysozoa</taxon>
        <taxon>Arthropoda</taxon>
        <taxon>Chelicerata</taxon>
        <taxon>Arachnida</taxon>
        <taxon>Araneae</taxon>
        <taxon>Araneomorphae</taxon>
        <taxon>Entelegynae</taxon>
        <taxon>Araneoidea</taxon>
        <taxon>Araneidae</taxon>
        <taxon>Araneus</taxon>
    </lineage>
</organism>
<accession>A0A4Y2WL85</accession>